<dbReference type="InterPro" id="IPR035965">
    <property type="entry name" value="PAS-like_dom_sf"/>
</dbReference>
<dbReference type="Gene3D" id="3.30.450.20">
    <property type="entry name" value="PAS domain"/>
    <property type="match status" value="1"/>
</dbReference>
<proteinExistence type="predicted"/>
<dbReference type="NCBIfam" id="TIGR00229">
    <property type="entry name" value="sensory_box"/>
    <property type="match status" value="1"/>
</dbReference>
<dbReference type="Proteomes" id="UP000001918">
    <property type="component" value="Chromosome"/>
</dbReference>
<dbReference type="KEGG" id="tcu:Tcur_0130"/>
<feature type="domain" description="PAS fold-3" evidence="2">
    <location>
        <begin position="37"/>
        <end position="106"/>
    </location>
</feature>
<dbReference type="EMBL" id="CP001738">
    <property type="protein sequence ID" value="ACY95737.1"/>
    <property type="molecule type" value="Genomic_DNA"/>
</dbReference>
<evidence type="ECO:0000313" key="3">
    <source>
        <dbReference type="EMBL" id="ACY95737.1"/>
    </source>
</evidence>
<keyword evidence="1" id="KW-0175">Coiled coil</keyword>
<evidence type="ECO:0000259" key="2">
    <source>
        <dbReference type="Pfam" id="PF08447"/>
    </source>
</evidence>
<protein>
    <submittedName>
        <fullName evidence="3">PAS sensor protein</fullName>
    </submittedName>
</protein>
<dbReference type="InterPro" id="IPR013655">
    <property type="entry name" value="PAS_fold_3"/>
</dbReference>
<dbReference type="RefSeq" id="WP_012850521.1">
    <property type="nucleotide sequence ID" value="NC_013510.1"/>
</dbReference>
<dbReference type="InterPro" id="IPR000014">
    <property type="entry name" value="PAS"/>
</dbReference>
<dbReference type="AlphaFoldDB" id="D1AEC1"/>
<gene>
    <name evidence="3" type="ordered locus">Tcur_0130</name>
</gene>
<dbReference type="SUPFAM" id="SSF55785">
    <property type="entry name" value="PYP-like sensor domain (PAS domain)"/>
    <property type="match status" value="1"/>
</dbReference>
<keyword evidence="4" id="KW-1185">Reference proteome</keyword>
<accession>D1AEC1</accession>
<sequence>MSAPTLTESDIRSGVLGLQELFFSTTDRRGVIRQGNSVFARVSGYSLEELVGAPHNIVRHPDMPGGAFRLIWDRLQAGRAVGAYVRNQTKTGGSYWVYATISPLHDGYISVRMVPDGPMFALAKQIYAQAVEVEREAMRTHGAGRREAALVGMRTIETLLQQHGFGSYDEFMLDTLPAELSSKSHLLSLAHARPGAHGPVAEVLEGSRALDRLLGDLIGRLAQYQNLSEEFARTSAHALEIAHRLDRSVQDAQHASDVVADSAPVLANVARVMALPMHDAVNALERLQASLGRLRSDVAELRFKISLAGLYNHMAAAFAAEVVDGAAPADALSAVPLLCDASRTGVLEMSAQVQQVNDALHDIAALVREAAGLLGDFRRFLGQWRILVMRHRVGEAVRDKLQRIDAEIAASWEWMQTLNSLGQEYESAVVPFDAELLQGHLARIQATLVAA</sequence>
<dbReference type="CDD" id="cd00130">
    <property type="entry name" value="PAS"/>
    <property type="match status" value="1"/>
</dbReference>
<reference evidence="3 4" key="1">
    <citation type="journal article" date="2011" name="Stand. Genomic Sci.">
        <title>Complete genome sequence of Thermomonospora curvata type strain (B9).</title>
        <authorList>
            <person name="Chertkov O."/>
            <person name="Sikorski J."/>
            <person name="Nolan M."/>
            <person name="Lapidus A."/>
            <person name="Lucas S."/>
            <person name="Del Rio T.G."/>
            <person name="Tice H."/>
            <person name="Cheng J.F."/>
            <person name="Goodwin L."/>
            <person name="Pitluck S."/>
            <person name="Liolios K."/>
            <person name="Ivanova N."/>
            <person name="Mavromatis K."/>
            <person name="Mikhailova N."/>
            <person name="Ovchinnikova G."/>
            <person name="Pati A."/>
            <person name="Chen A."/>
            <person name="Palaniappan K."/>
            <person name="Djao O.D."/>
            <person name="Land M."/>
            <person name="Hauser L."/>
            <person name="Chang Y.J."/>
            <person name="Jeffries C.D."/>
            <person name="Brettin T."/>
            <person name="Han C."/>
            <person name="Detter J.C."/>
            <person name="Rohde M."/>
            <person name="Goker M."/>
            <person name="Woyke T."/>
            <person name="Bristow J."/>
            <person name="Eisen J.A."/>
            <person name="Markowitz V."/>
            <person name="Hugenholtz P."/>
            <person name="Klenk H.P."/>
            <person name="Kyrpides N.C."/>
        </authorList>
    </citation>
    <scope>NUCLEOTIDE SEQUENCE [LARGE SCALE GENOMIC DNA]</scope>
    <source>
        <strain evidence="4">ATCC 19995 / DSM 43183 / JCM 3096 / KCTC 9072 / NBRC 15933 / NCIMB 10081 / Henssen B9</strain>
    </source>
</reference>
<evidence type="ECO:0000256" key="1">
    <source>
        <dbReference type="SAM" id="Coils"/>
    </source>
</evidence>
<feature type="coiled-coil region" evidence="1">
    <location>
        <begin position="277"/>
        <end position="304"/>
    </location>
</feature>
<dbReference type="STRING" id="471852.Tcur_0130"/>
<organism evidence="3 4">
    <name type="scientific">Thermomonospora curvata (strain ATCC 19995 / DSM 43183 / JCM 3096 / KCTC 9072 / NBRC 15933 / NCIMB 10081 / Henssen B9)</name>
    <dbReference type="NCBI Taxonomy" id="471852"/>
    <lineage>
        <taxon>Bacteria</taxon>
        <taxon>Bacillati</taxon>
        <taxon>Actinomycetota</taxon>
        <taxon>Actinomycetes</taxon>
        <taxon>Streptosporangiales</taxon>
        <taxon>Thermomonosporaceae</taxon>
        <taxon>Thermomonospora</taxon>
    </lineage>
</organism>
<dbReference type="HOGENOM" id="CLU_032045_1_0_11"/>
<dbReference type="Pfam" id="PF08447">
    <property type="entry name" value="PAS_3"/>
    <property type="match status" value="1"/>
</dbReference>
<name>D1AEC1_THECD</name>
<evidence type="ECO:0000313" key="4">
    <source>
        <dbReference type="Proteomes" id="UP000001918"/>
    </source>
</evidence>
<dbReference type="eggNOG" id="COG0840">
    <property type="taxonomic scope" value="Bacteria"/>
</dbReference>